<dbReference type="AlphaFoldDB" id="A0AAV4DG19"/>
<gene>
    <name evidence="1" type="ORF">PoB_006944000</name>
</gene>
<name>A0AAV4DG19_9GAST</name>
<evidence type="ECO:0000313" key="1">
    <source>
        <dbReference type="EMBL" id="GFO42935.1"/>
    </source>
</evidence>
<accession>A0AAV4DG19</accession>
<protein>
    <submittedName>
        <fullName evidence="1">Uncharacterized protein</fullName>
    </submittedName>
</protein>
<keyword evidence="2" id="KW-1185">Reference proteome</keyword>
<evidence type="ECO:0000313" key="2">
    <source>
        <dbReference type="Proteomes" id="UP000735302"/>
    </source>
</evidence>
<comment type="caution">
    <text evidence="1">The sequence shown here is derived from an EMBL/GenBank/DDBJ whole genome shotgun (WGS) entry which is preliminary data.</text>
</comment>
<proteinExistence type="predicted"/>
<dbReference type="Proteomes" id="UP000735302">
    <property type="component" value="Unassembled WGS sequence"/>
</dbReference>
<dbReference type="EMBL" id="BLXT01007821">
    <property type="protein sequence ID" value="GFO42935.1"/>
    <property type="molecule type" value="Genomic_DNA"/>
</dbReference>
<organism evidence="1 2">
    <name type="scientific">Plakobranchus ocellatus</name>
    <dbReference type="NCBI Taxonomy" id="259542"/>
    <lineage>
        <taxon>Eukaryota</taxon>
        <taxon>Metazoa</taxon>
        <taxon>Spiralia</taxon>
        <taxon>Lophotrochozoa</taxon>
        <taxon>Mollusca</taxon>
        <taxon>Gastropoda</taxon>
        <taxon>Heterobranchia</taxon>
        <taxon>Euthyneura</taxon>
        <taxon>Panpulmonata</taxon>
        <taxon>Sacoglossa</taxon>
        <taxon>Placobranchoidea</taxon>
        <taxon>Plakobranchidae</taxon>
        <taxon>Plakobranchus</taxon>
    </lineage>
</organism>
<reference evidence="1 2" key="1">
    <citation type="journal article" date="2021" name="Elife">
        <title>Chloroplast acquisition without the gene transfer in kleptoplastic sea slugs, Plakobranchus ocellatus.</title>
        <authorList>
            <person name="Maeda T."/>
            <person name="Takahashi S."/>
            <person name="Yoshida T."/>
            <person name="Shimamura S."/>
            <person name="Takaki Y."/>
            <person name="Nagai Y."/>
            <person name="Toyoda A."/>
            <person name="Suzuki Y."/>
            <person name="Arimoto A."/>
            <person name="Ishii H."/>
            <person name="Satoh N."/>
            <person name="Nishiyama T."/>
            <person name="Hasebe M."/>
            <person name="Maruyama T."/>
            <person name="Minagawa J."/>
            <person name="Obokata J."/>
            <person name="Shigenobu S."/>
        </authorList>
    </citation>
    <scope>NUCLEOTIDE SEQUENCE [LARGE SCALE GENOMIC DNA]</scope>
</reference>
<sequence length="100" mass="10916">MAEDEAVGNDFMTRSFLAFVSLALQRDLNKRLKISAQTIASPGRDVFVVNVLRGSDKLHCKPLLFASAHTDPDCSVRADLGLRQMLRSGQPPTCVGELSL</sequence>